<keyword evidence="6" id="KW-0915">Sodium</keyword>
<proteinExistence type="inferred from homology"/>
<evidence type="ECO:0000256" key="9">
    <source>
        <dbReference type="ARBA" id="ARBA00023201"/>
    </source>
</evidence>
<dbReference type="InterPro" id="IPR020903">
    <property type="entry name" value="ENaC_CS"/>
</dbReference>
<organism evidence="13 14">
    <name type="scientific">Saccoglossus kowalevskii</name>
    <name type="common">Acorn worm</name>
    <dbReference type="NCBI Taxonomy" id="10224"/>
    <lineage>
        <taxon>Eukaryota</taxon>
        <taxon>Metazoa</taxon>
        <taxon>Hemichordata</taxon>
        <taxon>Enteropneusta</taxon>
        <taxon>Harrimaniidae</taxon>
        <taxon>Saccoglossus</taxon>
    </lineage>
</organism>
<reference evidence="14" key="1">
    <citation type="submission" date="2025-08" db="UniProtKB">
        <authorList>
            <consortium name="RefSeq"/>
        </authorList>
    </citation>
    <scope>IDENTIFICATION</scope>
    <source>
        <tissue evidence="14">Testes</tissue>
    </source>
</reference>
<dbReference type="PROSITE" id="PS01206">
    <property type="entry name" value="ASC"/>
    <property type="match status" value="1"/>
</dbReference>
<evidence type="ECO:0000256" key="4">
    <source>
        <dbReference type="ARBA" id="ARBA00022692"/>
    </source>
</evidence>
<name>A0ABM0MEL4_SACKO</name>
<keyword evidence="3 11" id="KW-0894">Sodium channel</keyword>
<dbReference type="InterPro" id="IPR001873">
    <property type="entry name" value="ENaC"/>
</dbReference>
<evidence type="ECO:0000313" key="13">
    <source>
        <dbReference type="Proteomes" id="UP000694865"/>
    </source>
</evidence>
<dbReference type="Pfam" id="PF00858">
    <property type="entry name" value="ASC"/>
    <property type="match status" value="1"/>
</dbReference>
<evidence type="ECO:0000256" key="7">
    <source>
        <dbReference type="ARBA" id="ARBA00023065"/>
    </source>
</evidence>
<keyword evidence="13" id="KW-1185">Reference proteome</keyword>
<keyword evidence="7 11" id="KW-0406">Ion transport</keyword>
<keyword evidence="8 12" id="KW-0472">Membrane</keyword>
<evidence type="ECO:0000256" key="1">
    <source>
        <dbReference type="ARBA" id="ARBA00004141"/>
    </source>
</evidence>
<keyword evidence="4 11" id="KW-0812">Transmembrane</keyword>
<evidence type="ECO:0000256" key="12">
    <source>
        <dbReference type="SAM" id="Phobius"/>
    </source>
</evidence>
<evidence type="ECO:0000256" key="3">
    <source>
        <dbReference type="ARBA" id="ARBA00022461"/>
    </source>
</evidence>
<dbReference type="PANTHER" id="PTHR11690">
    <property type="entry name" value="AMILORIDE-SENSITIVE SODIUM CHANNEL-RELATED"/>
    <property type="match status" value="1"/>
</dbReference>
<evidence type="ECO:0000256" key="10">
    <source>
        <dbReference type="ARBA" id="ARBA00023303"/>
    </source>
</evidence>
<gene>
    <name evidence="14" type="primary">LOC102806327</name>
</gene>
<dbReference type="GeneID" id="102806327"/>
<evidence type="ECO:0000256" key="2">
    <source>
        <dbReference type="ARBA" id="ARBA00022448"/>
    </source>
</evidence>
<comment type="subcellular location">
    <subcellularLocation>
        <location evidence="1">Membrane</location>
        <topology evidence="1">Multi-pass membrane protein</topology>
    </subcellularLocation>
</comment>
<dbReference type="RefSeq" id="XP_006818455.1">
    <property type="nucleotide sequence ID" value="XM_006818392.1"/>
</dbReference>
<dbReference type="Proteomes" id="UP000694865">
    <property type="component" value="Unplaced"/>
</dbReference>
<sequence length="492" mass="55790">MEAWTDNPGYVSNGADEKKTKQIWTTFHGSKSTDKVADIDVDSKNLEKEEKNKKYKALVRQRFEEFATETTLHGMKYVINSKHGKLRRVIWSIIVLSMLVVFTYSTINSFVRYGKYNVSTVIQINYVSDLTFPAVTLCNYNQYRKSVVNSSGEEFLKLLFPTTGNSSLTENIDWSFFNFTGFNMTQTAIASAHQIEEMLVWCKWRNSIECGPGDFKQILTDFGICYTFNGGSNPLKIQQTGSTNGLYLRLNVQQDEYTNNENTGAGFKVLVHPQGQDPMVKLLGFAVSPGFETLVSMRYTKLHSLGDPYPSNCSEKKLKFFDTYTRQACIAECFSDRVVAECGCMKHTQPGAVESCNPKEWVQCADPVIKNVSLEENACNCPVSCHQSIYEAKVSSTYWPAAHILKEVGEIFNLSDPEGFVRKNYLDVWFYFQELSFEEIIQEEAYSASTLQSDIGGFLGLFLGASLVTVGEFMDFLWIFCMKKYNISRGKT</sequence>
<keyword evidence="9 11" id="KW-0739">Sodium transport</keyword>
<accession>A0ABM0MEL4</accession>
<dbReference type="Gene3D" id="2.60.470.10">
    <property type="entry name" value="Acid-sensing ion channels like domains"/>
    <property type="match status" value="1"/>
</dbReference>
<evidence type="ECO:0000313" key="14">
    <source>
        <dbReference type="RefSeq" id="XP_006818455.1"/>
    </source>
</evidence>
<keyword evidence="2 11" id="KW-0813">Transport</keyword>
<dbReference type="Gene3D" id="1.10.287.770">
    <property type="entry name" value="YojJ-like"/>
    <property type="match status" value="1"/>
</dbReference>
<comment type="similarity">
    <text evidence="11">Belongs to the amiloride-sensitive sodium channel (TC 1.A.6) family.</text>
</comment>
<evidence type="ECO:0000256" key="8">
    <source>
        <dbReference type="ARBA" id="ARBA00023136"/>
    </source>
</evidence>
<feature type="transmembrane region" description="Helical" evidence="12">
    <location>
        <begin position="89"/>
        <end position="107"/>
    </location>
</feature>
<keyword evidence="5 12" id="KW-1133">Transmembrane helix</keyword>
<evidence type="ECO:0000256" key="11">
    <source>
        <dbReference type="RuleBase" id="RU000679"/>
    </source>
</evidence>
<keyword evidence="10 11" id="KW-0407">Ion channel</keyword>
<evidence type="ECO:0000256" key="5">
    <source>
        <dbReference type="ARBA" id="ARBA00022989"/>
    </source>
</evidence>
<dbReference type="PRINTS" id="PR01078">
    <property type="entry name" value="AMINACHANNEL"/>
</dbReference>
<protein>
    <submittedName>
        <fullName evidence="14">Acid-sensing ion channel 1-like</fullName>
    </submittedName>
</protein>
<evidence type="ECO:0000256" key="6">
    <source>
        <dbReference type="ARBA" id="ARBA00023053"/>
    </source>
</evidence>
<feature type="transmembrane region" description="Helical" evidence="12">
    <location>
        <begin position="458"/>
        <end position="481"/>
    </location>
</feature>